<reference evidence="2" key="2">
    <citation type="submission" date="2021-05" db="UniProtKB">
        <authorList>
            <consortium name="EnsemblPlants"/>
        </authorList>
    </citation>
    <scope>IDENTIFICATION</scope>
    <source>
        <strain evidence="2">subsp. malaccensis</strain>
    </source>
</reference>
<sequence length="52" mass="5749">MAQAVRGQDDAEFGQAQLIREATTQNVNPQQSSLVRSFRRNVVIQLGNTSAF</sequence>
<dbReference type="EnsemblPlants" id="Ma07_t00950.1">
    <property type="protein sequence ID" value="Ma07_p00950.1"/>
    <property type="gene ID" value="Ma07_g00950"/>
</dbReference>
<protein>
    <submittedName>
        <fullName evidence="1">(wild Malaysian banana) hypothetical protein</fullName>
    </submittedName>
</protein>
<dbReference type="Gramene" id="Ma07_t00950.1">
    <property type="protein sequence ID" value="Ma07_p00950.1"/>
    <property type="gene ID" value="Ma07_g00950"/>
</dbReference>
<keyword evidence="3" id="KW-1185">Reference proteome</keyword>
<accession>A0A804JQT1</accession>
<gene>
    <name evidence="1" type="ORF">GSMUA_53790.1</name>
</gene>
<evidence type="ECO:0000313" key="2">
    <source>
        <dbReference type="EnsemblPlants" id="Ma07_p00950.1"/>
    </source>
</evidence>
<dbReference type="Proteomes" id="UP000012960">
    <property type="component" value="Unplaced"/>
</dbReference>
<dbReference type="InParanoid" id="A0A804JQT1"/>
<dbReference type="EMBL" id="HG996473">
    <property type="protein sequence ID" value="CAG1855259.1"/>
    <property type="molecule type" value="Genomic_DNA"/>
</dbReference>
<evidence type="ECO:0000313" key="1">
    <source>
        <dbReference type="EMBL" id="CAG1855259.1"/>
    </source>
</evidence>
<evidence type="ECO:0000313" key="3">
    <source>
        <dbReference type="Proteomes" id="UP000012960"/>
    </source>
</evidence>
<organism evidence="2 3">
    <name type="scientific">Musa acuminata subsp. malaccensis</name>
    <name type="common">Wild banana</name>
    <name type="synonym">Musa malaccensis</name>
    <dbReference type="NCBI Taxonomy" id="214687"/>
    <lineage>
        <taxon>Eukaryota</taxon>
        <taxon>Viridiplantae</taxon>
        <taxon>Streptophyta</taxon>
        <taxon>Embryophyta</taxon>
        <taxon>Tracheophyta</taxon>
        <taxon>Spermatophyta</taxon>
        <taxon>Magnoliopsida</taxon>
        <taxon>Liliopsida</taxon>
        <taxon>Zingiberales</taxon>
        <taxon>Musaceae</taxon>
        <taxon>Musa</taxon>
    </lineage>
</organism>
<proteinExistence type="predicted"/>
<reference evidence="1" key="1">
    <citation type="submission" date="2021-03" db="EMBL/GenBank/DDBJ databases">
        <authorList>
            <consortium name="Genoscope - CEA"/>
            <person name="William W."/>
        </authorList>
    </citation>
    <scope>NUCLEOTIDE SEQUENCE</scope>
    <source>
        <strain evidence="1">Doubled-haploid Pahang</strain>
    </source>
</reference>
<dbReference type="AlphaFoldDB" id="A0A804JQT1"/>
<name>A0A804JQT1_MUSAM</name>